<proteinExistence type="inferred from homology"/>
<comment type="similarity">
    <text evidence="1">Belongs to the C/M/P thioester hydrolase family.</text>
</comment>
<sequence>MDTNCDINIIPERSLIDQSVDITLTGLQQNQKVIIRAVSNDYYCINSGMSEQGQNSVWESYGVFIADDNGNLSLGKAAPVKGTYQMCDAMGLFYSMKIREHCPVKLTKELSEVSENRSFHILFTVEANGEILTSKEHTRQFCDETIKSETIVQKGLIARCFTSDIIKKRPAVIVVSGSDGRIEIAQAIAEVLAQRGYCALAICYFGMNGASPNLSQIPLEIIENAIEWLKKQESVDEKQIGIYGRSKGGELVLEAASIFPDITCVIANTPSCYVYEGLKDKITSRHSSWTYGGKELPFLKFSNSILFQMIIKKMLGQKDLIRWMYQQLITRGETDKASIAVEKINGPILFLSSESDSIWPSLLHCETAVHRLYEKKFQHHYKHCTYEKAGHMLTLPYQSIANLKKWNVGLEEWKQACLESWRQTTDFLDNWSHNI</sequence>
<evidence type="ECO:0000313" key="5">
    <source>
        <dbReference type="Proteomes" id="UP001276854"/>
    </source>
</evidence>
<dbReference type="Pfam" id="PF04775">
    <property type="entry name" value="Bile_Hydr_Trans"/>
    <property type="match status" value="1"/>
</dbReference>
<dbReference type="Pfam" id="PF08840">
    <property type="entry name" value="BAAT_C"/>
    <property type="match status" value="1"/>
</dbReference>
<reference evidence="4 5" key="1">
    <citation type="submission" date="2023-10" db="EMBL/GenBank/DDBJ databases">
        <title>A novel Glycoside Hydrolase 43-Like Enzyme from Clostrdium boliviensis is an Endo-xylanase, and a Candidate for Xylooligosaccharides Production from Different Xylan Substrates.</title>
        <authorList>
            <person name="Alvarez M.T."/>
            <person name="Rocabado-Villegas L.R."/>
            <person name="Salas-Veizaga D.M."/>
            <person name="Linares-Pasten J.A."/>
            <person name="Gudmundsdottir E.E."/>
            <person name="Hreggvidsson G.O."/>
            <person name="Adlercreutz P."/>
            <person name="Nordberg Karlsson E."/>
        </authorList>
    </citation>
    <scope>NUCLEOTIDE SEQUENCE [LARGE SCALE GENOMIC DNA]</scope>
    <source>
        <strain evidence="4 5">E-1</strain>
    </source>
</reference>
<dbReference type="Proteomes" id="UP001276854">
    <property type="component" value="Unassembled WGS sequence"/>
</dbReference>
<dbReference type="SUPFAM" id="SSF53474">
    <property type="entry name" value="alpha/beta-Hydrolases"/>
    <property type="match status" value="1"/>
</dbReference>
<evidence type="ECO:0000259" key="3">
    <source>
        <dbReference type="Pfam" id="PF08840"/>
    </source>
</evidence>
<keyword evidence="5" id="KW-1185">Reference proteome</keyword>
<name>A0ABU4GJC8_9CLOT</name>
<dbReference type="PANTHER" id="PTHR10824">
    <property type="entry name" value="ACYL-COENZYME A THIOESTERASE-RELATED"/>
    <property type="match status" value="1"/>
</dbReference>
<feature type="domain" description="Acyl-CoA thioester hydrolase/bile acid-CoA amino acid N-acetyltransferase" evidence="2">
    <location>
        <begin position="17"/>
        <end position="151"/>
    </location>
</feature>
<dbReference type="InterPro" id="IPR042490">
    <property type="entry name" value="Thio_Ohase/BAAT_N"/>
</dbReference>
<dbReference type="EMBL" id="JAWONS010000133">
    <property type="protein sequence ID" value="MDW2797701.1"/>
    <property type="molecule type" value="Genomic_DNA"/>
</dbReference>
<dbReference type="InterPro" id="IPR029058">
    <property type="entry name" value="AB_hydrolase_fold"/>
</dbReference>
<evidence type="ECO:0000313" key="4">
    <source>
        <dbReference type="EMBL" id="MDW2797701.1"/>
    </source>
</evidence>
<dbReference type="Gene3D" id="3.40.50.1820">
    <property type="entry name" value="alpha/beta hydrolase"/>
    <property type="match status" value="1"/>
</dbReference>
<evidence type="ECO:0000259" key="2">
    <source>
        <dbReference type="Pfam" id="PF04775"/>
    </source>
</evidence>
<dbReference type="PIRSF" id="PIRSF016521">
    <property type="entry name" value="Acyl-CoA_hydro"/>
    <property type="match status" value="1"/>
</dbReference>
<dbReference type="InterPro" id="IPR016662">
    <property type="entry name" value="Acyl-CoA_thioEstase_long-chain"/>
</dbReference>
<accession>A0ABU4GJC8</accession>
<evidence type="ECO:0000256" key="1">
    <source>
        <dbReference type="ARBA" id="ARBA00006538"/>
    </source>
</evidence>
<dbReference type="PANTHER" id="PTHR10824:SF4">
    <property type="entry name" value="ACYL-COENZYME A THIOESTERASE 1-LIKE"/>
    <property type="match status" value="1"/>
</dbReference>
<feature type="domain" description="BAAT/Acyl-CoA thioester hydrolase C-terminal" evidence="3">
    <location>
        <begin position="217"/>
        <end position="401"/>
    </location>
</feature>
<organism evidence="4 5">
    <name type="scientific">Clostridium boliviensis</name>
    <dbReference type="NCBI Taxonomy" id="318465"/>
    <lineage>
        <taxon>Bacteria</taxon>
        <taxon>Bacillati</taxon>
        <taxon>Bacillota</taxon>
        <taxon>Clostridia</taxon>
        <taxon>Eubacteriales</taxon>
        <taxon>Clostridiaceae</taxon>
        <taxon>Clostridium</taxon>
    </lineage>
</organism>
<gene>
    <name evidence="4" type="ORF">RZO55_08975</name>
</gene>
<comment type="caution">
    <text evidence="4">The sequence shown here is derived from an EMBL/GenBank/DDBJ whole genome shotgun (WGS) entry which is preliminary data.</text>
</comment>
<dbReference type="InterPro" id="IPR014940">
    <property type="entry name" value="BAAT_C"/>
</dbReference>
<dbReference type="RefSeq" id="WP_318063953.1">
    <property type="nucleotide sequence ID" value="NZ_JAWONS010000133.1"/>
</dbReference>
<dbReference type="InterPro" id="IPR006862">
    <property type="entry name" value="Thio_Ohase/aa_AcTrfase"/>
</dbReference>
<dbReference type="Gene3D" id="2.60.40.2240">
    <property type="entry name" value="Acyl-CoA thioester hydrolase/BAAT N-terminal domain"/>
    <property type="match status" value="1"/>
</dbReference>
<protein>
    <submittedName>
        <fullName evidence="4">Acyl-CoA thioesterase/bile acid-CoA:amino acid N-acyltransferase family protein</fullName>
    </submittedName>
</protein>